<proteinExistence type="inferred from homology"/>
<keyword evidence="4" id="KW-1185">Reference proteome</keyword>
<dbReference type="SUPFAM" id="SSF47729">
    <property type="entry name" value="IHF-like DNA-binding proteins"/>
    <property type="match status" value="1"/>
</dbReference>
<dbReference type="GO" id="GO:0003677">
    <property type="term" value="F:DNA binding"/>
    <property type="evidence" value="ECO:0007669"/>
    <property type="project" value="UniProtKB-KW"/>
</dbReference>
<evidence type="ECO:0000313" key="3">
    <source>
        <dbReference type="EMBL" id="BEQ15854.1"/>
    </source>
</evidence>
<name>A0AAU9EL17_9BACT</name>
<dbReference type="RefSeq" id="WP_338600879.1">
    <property type="nucleotide sequence ID" value="NZ_AP028679.1"/>
</dbReference>
<keyword evidence="2" id="KW-0238">DNA-binding</keyword>
<dbReference type="AlphaFoldDB" id="A0AAU9EL17"/>
<accession>A0AAU9EL17</accession>
<dbReference type="Pfam" id="PF00216">
    <property type="entry name" value="Bac_DNA_binding"/>
    <property type="match status" value="1"/>
</dbReference>
<comment type="similarity">
    <text evidence="1">Belongs to the bacterial histone-like protein family.</text>
</comment>
<dbReference type="InterPro" id="IPR000119">
    <property type="entry name" value="Hist_DNA-bd"/>
</dbReference>
<evidence type="ECO:0008006" key="5">
    <source>
        <dbReference type="Google" id="ProtNLM"/>
    </source>
</evidence>
<dbReference type="Gene3D" id="4.10.520.10">
    <property type="entry name" value="IHF-like DNA-binding proteins"/>
    <property type="match status" value="1"/>
</dbReference>
<evidence type="ECO:0000256" key="1">
    <source>
        <dbReference type="ARBA" id="ARBA00010529"/>
    </source>
</evidence>
<dbReference type="InterPro" id="IPR010992">
    <property type="entry name" value="IHF-like_DNA-bd_dom_sf"/>
</dbReference>
<evidence type="ECO:0000256" key="2">
    <source>
        <dbReference type="ARBA" id="ARBA00023125"/>
    </source>
</evidence>
<sequence>MNKSDPIRMLAEKEGLTLKMAESTVNTVFNSIEQALSQGGPNIESSVKLIVL</sequence>
<protein>
    <recommendedName>
        <fullName evidence="5">HU family DNA-binding protein</fullName>
    </recommendedName>
</protein>
<organism evidence="3 4">
    <name type="scientific">Desulfoferula mesophila</name>
    <dbReference type="NCBI Taxonomy" id="3058419"/>
    <lineage>
        <taxon>Bacteria</taxon>
        <taxon>Pseudomonadati</taxon>
        <taxon>Thermodesulfobacteriota</taxon>
        <taxon>Desulfarculia</taxon>
        <taxon>Desulfarculales</taxon>
        <taxon>Desulfarculaceae</taxon>
        <taxon>Desulfoferula</taxon>
    </lineage>
</organism>
<reference evidence="4" key="1">
    <citation type="journal article" date="2023" name="Arch. Microbiol.">
        <title>Desulfoferula mesophilus gen. nov. sp. nov., a mesophilic sulfate-reducing bacterium isolated from a brackish lake sediment.</title>
        <authorList>
            <person name="Watanabe T."/>
            <person name="Yabe T."/>
            <person name="Tsuji J.M."/>
            <person name="Fukui M."/>
        </authorList>
    </citation>
    <scope>NUCLEOTIDE SEQUENCE [LARGE SCALE GENOMIC DNA]</scope>
    <source>
        <strain evidence="4">12FAK</strain>
    </source>
</reference>
<gene>
    <name evidence="3" type="ORF">FAK_29200</name>
</gene>
<dbReference type="KEGG" id="dmp:FAK_29200"/>
<evidence type="ECO:0000313" key="4">
    <source>
        <dbReference type="Proteomes" id="UP001366166"/>
    </source>
</evidence>
<dbReference type="GO" id="GO:0030527">
    <property type="term" value="F:structural constituent of chromatin"/>
    <property type="evidence" value="ECO:0007669"/>
    <property type="project" value="InterPro"/>
</dbReference>
<dbReference type="EMBL" id="AP028679">
    <property type="protein sequence ID" value="BEQ15854.1"/>
    <property type="molecule type" value="Genomic_DNA"/>
</dbReference>
<dbReference type="Proteomes" id="UP001366166">
    <property type="component" value="Chromosome"/>
</dbReference>